<dbReference type="PANTHER" id="PTHR33446:SF11">
    <property type="entry name" value="TONB3"/>
    <property type="match status" value="1"/>
</dbReference>
<gene>
    <name evidence="13" type="ORF">O0V09_05110</name>
</gene>
<dbReference type="Gene3D" id="3.30.1150.10">
    <property type="match status" value="1"/>
</dbReference>
<comment type="similarity">
    <text evidence="2">Belongs to the TonB family.</text>
</comment>
<evidence type="ECO:0000313" key="13">
    <source>
        <dbReference type="EMBL" id="MCZ0864567.1"/>
    </source>
</evidence>
<evidence type="ECO:0000256" key="6">
    <source>
        <dbReference type="ARBA" id="ARBA00022692"/>
    </source>
</evidence>
<dbReference type="GO" id="GO:0031992">
    <property type="term" value="F:energy transducer activity"/>
    <property type="evidence" value="ECO:0007669"/>
    <property type="project" value="TreeGrafter"/>
</dbReference>
<keyword evidence="9 11" id="KW-0472">Membrane</keyword>
<dbReference type="PANTHER" id="PTHR33446">
    <property type="entry name" value="PROTEIN TONB-RELATED"/>
    <property type="match status" value="1"/>
</dbReference>
<dbReference type="EMBL" id="JAPTGG010000003">
    <property type="protein sequence ID" value="MCZ0864567.1"/>
    <property type="molecule type" value="Genomic_DNA"/>
</dbReference>
<evidence type="ECO:0000256" key="9">
    <source>
        <dbReference type="ARBA" id="ARBA00023136"/>
    </source>
</evidence>
<evidence type="ECO:0000256" key="11">
    <source>
        <dbReference type="SAM" id="Phobius"/>
    </source>
</evidence>
<evidence type="ECO:0000313" key="14">
    <source>
        <dbReference type="Proteomes" id="UP001069090"/>
    </source>
</evidence>
<keyword evidence="3" id="KW-0813">Transport</keyword>
<keyword evidence="6 11" id="KW-0812">Transmembrane</keyword>
<keyword evidence="8 11" id="KW-1133">Transmembrane helix</keyword>
<name>A0A9J6RK45_9GAMM</name>
<feature type="transmembrane region" description="Helical" evidence="11">
    <location>
        <begin position="20"/>
        <end position="40"/>
    </location>
</feature>
<protein>
    <submittedName>
        <fullName evidence="13">Energy transducer TonB</fullName>
    </submittedName>
</protein>
<feature type="compositionally biased region" description="Basic and acidic residues" evidence="10">
    <location>
        <begin position="137"/>
        <end position="147"/>
    </location>
</feature>
<dbReference type="GO" id="GO:0015031">
    <property type="term" value="P:protein transport"/>
    <property type="evidence" value="ECO:0007669"/>
    <property type="project" value="UniProtKB-KW"/>
</dbReference>
<dbReference type="NCBIfam" id="TIGR01352">
    <property type="entry name" value="tonB_Cterm"/>
    <property type="match status" value="1"/>
</dbReference>
<evidence type="ECO:0000256" key="8">
    <source>
        <dbReference type="ARBA" id="ARBA00022989"/>
    </source>
</evidence>
<dbReference type="Proteomes" id="UP001069090">
    <property type="component" value="Unassembled WGS sequence"/>
</dbReference>
<evidence type="ECO:0000256" key="2">
    <source>
        <dbReference type="ARBA" id="ARBA00006555"/>
    </source>
</evidence>
<comment type="subcellular location">
    <subcellularLocation>
        <location evidence="1">Cell inner membrane</location>
        <topology evidence="1">Single-pass membrane protein</topology>
        <orientation evidence="1">Periplasmic side</orientation>
    </subcellularLocation>
</comment>
<evidence type="ECO:0000256" key="4">
    <source>
        <dbReference type="ARBA" id="ARBA00022475"/>
    </source>
</evidence>
<sequence>MAASALPPQYPSDLANDRLGFALCLALALHAAIILGVSFSPEARQAAATKLEITLSQYRSDKKPEQADFLAQSNQEGSGTLKEAAMLTTRDKAQFHDNSIREIAPQQQSSHSEARQKTSPVLVTQASSNHQQLQRSSQDESQEHREQQINEMTVAQRKQEISSLEAKLDIQRQAYAKRPRIRRLTSVATQQSEDALYLHHWREKIEAIGNQNYPAAAKQQKIFGELRLVVSLMPDGSVFDVKILASSGHKILDQAAIRIVHLAAPYPPFPAEMQRKVDVLEIIRTWRFHQNRLTSSSE</sequence>
<dbReference type="PROSITE" id="PS52015">
    <property type="entry name" value="TONB_CTD"/>
    <property type="match status" value="1"/>
</dbReference>
<evidence type="ECO:0000259" key="12">
    <source>
        <dbReference type="PROSITE" id="PS52015"/>
    </source>
</evidence>
<organism evidence="13 14">
    <name type="scientific">Dasania phycosphaerae</name>
    <dbReference type="NCBI Taxonomy" id="2950436"/>
    <lineage>
        <taxon>Bacteria</taxon>
        <taxon>Pseudomonadati</taxon>
        <taxon>Pseudomonadota</taxon>
        <taxon>Gammaproteobacteria</taxon>
        <taxon>Cellvibrionales</taxon>
        <taxon>Spongiibacteraceae</taxon>
        <taxon>Dasania</taxon>
    </lineage>
</organism>
<dbReference type="InterPro" id="IPR006260">
    <property type="entry name" value="TonB/TolA_C"/>
</dbReference>
<evidence type="ECO:0000256" key="5">
    <source>
        <dbReference type="ARBA" id="ARBA00022519"/>
    </source>
</evidence>
<dbReference type="InterPro" id="IPR051045">
    <property type="entry name" value="TonB-dependent_transducer"/>
</dbReference>
<comment type="caution">
    <text evidence="13">The sequence shown here is derived from an EMBL/GenBank/DDBJ whole genome shotgun (WGS) entry which is preliminary data.</text>
</comment>
<dbReference type="GO" id="GO:0055085">
    <property type="term" value="P:transmembrane transport"/>
    <property type="evidence" value="ECO:0007669"/>
    <property type="project" value="InterPro"/>
</dbReference>
<evidence type="ECO:0000256" key="3">
    <source>
        <dbReference type="ARBA" id="ARBA00022448"/>
    </source>
</evidence>
<dbReference type="Pfam" id="PF03544">
    <property type="entry name" value="TonB_C"/>
    <property type="match status" value="1"/>
</dbReference>
<keyword evidence="7" id="KW-0653">Protein transport</keyword>
<keyword evidence="4" id="KW-1003">Cell membrane</keyword>
<dbReference type="AlphaFoldDB" id="A0A9J6RK45"/>
<dbReference type="RefSeq" id="WP_258330720.1">
    <property type="nucleotide sequence ID" value="NZ_JAPTGG010000003.1"/>
</dbReference>
<evidence type="ECO:0000256" key="7">
    <source>
        <dbReference type="ARBA" id="ARBA00022927"/>
    </source>
</evidence>
<dbReference type="SUPFAM" id="SSF74653">
    <property type="entry name" value="TolA/TonB C-terminal domain"/>
    <property type="match status" value="1"/>
</dbReference>
<proteinExistence type="inferred from homology"/>
<dbReference type="GO" id="GO:0098797">
    <property type="term" value="C:plasma membrane protein complex"/>
    <property type="evidence" value="ECO:0007669"/>
    <property type="project" value="TreeGrafter"/>
</dbReference>
<evidence type="ECO:0000256" key="10">
    <source>
        <dbReference type="SAM" id="MobiDB-lite"/>
    </source>
</evidence>
<feature type="domain" description="TonB C-terminal" evidence="12">
    <location>
        <begin position="198"/>
        <end position="297"/>
    </location>
</feature>
<dbReference type="InterPro" id="IPR037682">
    <property type="entry name" value="TonB_C"/>
</dbReference>
<reference evidence="13 14" key="1">
    <citation type="submission" date="2022-12" db="EMBL/GenBank/DDBJ databases">
        <title>Dasania phycosphaerae sp. nov., isolated from particulate material of the south coast of Korea.</title>
        <authorList>
            <person name="Jiang Y."/>
        </authorList>
    </citation>
    <scope>NUCLEOTIDE SEQUENCE [LARGE SCALE GENOMIC DNA]</scope>
    <source>
        <strain evidence="13 14">GY-19</strain>
    </source>
</reference>
<feature type="region of interest" description="Disordered" evidence="10">
    <location>
        <begin position="103"/>
        <end position="147"/>
    </location>
</feature>
<keyword evidence="5" id="KW-0997">Cell inner membrane</keyword>
<accession>A0A9J6RK45</accession>
<feature type="compositionally biased region" description="Polar residues" evidence="10">
    <location>
        <begin position="105"/>
        <end position="136"/>
    </location>
</feature>
<evidence type="ECO:0000256" key="1">
    <source>
        <dbReference type="ARBA" id="ARBA00004383"/>
    </source>
</evidence>
<keyword evidence="14" id="KW-1185">Reference proteome</keyword>